<dbReference type="AlphaFoldDB" id="A0A3M7PHV9"/>
<sequence length="70" mass="8459">MDLVSTLRSLCSNNYNSLNFKRLAINSTIYLKKLKFSQYWKFWKFRLCKDSLHLNLISKFRSFVNVWGCE</sequence>
<accession>A0A3M7PHV9</accession>
<dbReference type="Proteomes" id="UP000276133">
    <property type="component" value="Unassembled WGS sequence"/>
</dbReference>
<dbReference type="EMBL" id="REGN01010870">
    <property type="protein sequence ID" value="RMZ98280.1"/>
    <property type="molecule type" value="Genomic_DNA"/>
</dbReference>
<organism evidence="1 2">
    <name type="scientific">Brachionus plicatilis</name>
    <name type="common">Marine rotifer</name>
    <name type="synonym">Brachionus muelleri</name>
    <dbReference type="NCBI Taxonomy" id="10195"/>
    <lineage>
        <taxon>Eukaryota</taxon>
        <taxon>Metazoa</taxon>
        <taxon>Spiralia</taxon>
        <taxon>Gnathifera</taxon>
        <taxon>Rotifera</taxon>
        <taxon>Eurotatoria</taxon>
        <taxon>Monogononta</taxon>
        <taxon>Pseudotrocha</taxon>
        <taxon>Ploima</taxon>
        <taxon>Brachionidae</taxon>
        <taxon>Brachionus</taxon>
    </lineage>
</organism>
<evidence type="ECO:0000313" key="2">
    <source>
        <dbReference type="Proteomes" id="UP000276133"/>
    </source>
</evidence>
<proteinExistence type="predicted"/>
<protein>
    <submittedName>
        <fullName evidence="1">Uncharacterized protein</fullName>
    </submittedName>
</protein>
<name>A0A3M7PHV9_BRAPC</name>
<keyword evidence="2" id="KW-1185">Reference proteome</keyword>
<gene>
    <name evidence="1" type="ORF">BpHYR1_017668</name>
</gene>
<comment type="caution">
    <text evidence="1">The sequence shown here is derived from an EMBL/GenBank/DDBJ whole genome shotgun (WGS) entry which is preliminary data.</text>
</comment>
<reference evidence="1 2" key="1">
    <citation type="journal article" date="2018" name="Sci. Rep.">
        <title>Genomic signatures of local adaptation to the degree of environmental predictability in rotifers.</title>
        <authorList>
            <person name="Franch-Gras L."/>
            <person name="Hahn C."/>
            <person name="Garcia-Roger E.M."/>
            <person name="Carmona M.J."/>
            <person name="Serra M."/>
            <person name="Gomez A."/>
        </authorList>
    </citation>
    <scope>NUCLEOTIDE SEQUENCE [LARGE SCALE GENOMIC DNA]</scope>
    <source>
        <strain evidence="1">HYR1</strain>
    </source>
</reference>
<evidence type="ECO:0000313" key="1">
    <source>
        <dbReference type="EMBL" id="RMZ98280.1"/>
    </source>
</evidence>